<dbReference type="Pfam" id="PF00069">
    <property type="entry name" value="Pkinase"/>
    <property type="match status" value="1"/>
</dbReference>
<protein>
    <recommendedName>
        <fullName evidence="1">cAMP-dependent protein kinase</fullName>
        <ecNumber evidence="1">2.7.11.11</ecNumber>
    </recommendedName>
</protein>
<feature type="region of interest" description="Disordered" evidence="12">
    <location>
        <begin position="1"/>
        <end position="38"/>
    </location>
</feature>
<organism evidence="17 18">
    <name type="scientific">Rotaria magnacalcarata</name>
    <dbReference type="NCBI Taxonomy" id="392030"/>
    <lineage>
        <taxon>Eukaryota</taxon>
        <taxon>Metazoa</taxon>
        <taxon>Spiralia</taxon>
        <taxon>Gnathifera</taxon>
        <taxon>Rotifera</taxon>
        <taxon>Eurotatoria</taxon>
        <taxon>Bdelloidea</taxon>
        <taxon>Philodinida</taxon>
        <taxon>Philodinidae</taxon>
        <taxon>Rotaria</taxon>
    </lineage>
</organism>
<dbReference type="PANTHER" id="PTHR24353">
    <property type="entry name" value="CYCLIC NUCLEOTIDE-DEPENDENT PROTEIN KINASE"/>
    <property type="match status" value="1"/>
</dbReference>
<dbReference type="GO" id="GO:0004691">
    <property type="term" value="F:cAMP-dependent protein kinase activity"/>
    <property type="evidence" value="ECO:0007669"/>
    <property type="project" value="UniProtKB-EC"/>
</dbReference>
<evidence type="ECO:0000256" key="6">
    <source>
        <dbReference type="ARBA" id="ARBA00022840"/>
    </source>
</evidence>
<feature type="region of interest" description="Disordered" evidence="12">
    <location>
        <begin position="88"/>
        <end position="149"/>
    </location>
</feature>
<evidence type="ECO:0000256" key="1">
    <source>
        <dbReference type="ARBA" id="ARBA00012444"/>
    </source>
</evidence>
<sequence>MPSFKKRFQPSRKYKKTKDAGSTHADEYNSSTSTSGLSTCLTTTTVASANVDDHNAITSISNYSSHYSVEYSDRTTLSAMQALRDRISSKLNDKSKSKDKDKDKDGSSSLKTNNSSADGKHTTLSDSHRHQASSSLSSSATAASPTTTNAQSAEKVKAFLAKAKDEFQVKYDKPGQNTARPEDFDRIRTLGTGSFGRVMLVKHLTNGNYYAMKILDKQKVVKLKQIEHTLNEKRILQAISFPFLVNLDYHFKDNSYLYMVLEFVLGGEMFSHLRKVGRFSEQHARFYAAQIVLTFEYLHYLDILYRDLKPENLLIDAEGYLKVTDFGFAKKIKGRTWTLCGTPEYLAPEIILSKGYNKAVDWWALGVLIYEMSAGYPPFFADQPIQIYEKIVSGKVRFPSHFSSDLKDLLRNLLQVDLTKRYGNLKNGVDDIKTHKWFTSTDWIAIYQKKVEAPFIPKTKGPGDASNFDEYEEEPLRIATTEKFGKEFEEF</sequence>
<dbReference type="InterPro" id="IPR011009">
    <property type="entry name" value="Kinase-like_dom_sf"/>
</dbReference>
<dbReference type="PROSITE" id="PS51285">
    <property type="entry name" value="AGC_KINASE_CTER"/>
    <property type="match status" value="1"/>
</dbReference>
<evidence type="ECO:0000313" key="18">
    <source>
        <dbReference type="Proteomes" id="UP000663856"/>
    </source>
</evidence>
<dbReference type="Gene3D" id="1.10.510.10">
    <property type="entry name" value="Transferase(Phosphotransferase) domain 1"/>
    <property type="match status" value="1"/>
</dbReference>
<evidence type="ECO:0000256" key="7">
    <source>
        <dbReference type="ARBA" id="ARBA00023149"/>
    </source>
</evidence>
<gene>
    <name evidence="15" type="ORF">KQP761_LOCUS25300</name>
    <name evidence="17" type="ORF">WKI299_LOCUS24199</name>
    <name evidence="16" type="ORF">XDN619_LOCUS20724</name>
</gene>
<dbReference type="InterPro" id="IPR008271">
    <property type="entry name" value="Ser/Thr_kinase_AS"/>
</dbReference>
<dbReference type="CDD" id="cd14209">
    <property type="entry name" value="STKc_PKA"/>
    <property type="match status" value="1"/>
</dbReference>
<evidence type="ECO:0000256" key="11">
    <source>
        <dbReference type="RuleBase" id="RU000304"/>
    </source>
</evidence>
<dbReference type="PROSITE" id="PS50011">
    <property type="entry name" value="PROTEIN_KINASE_DOM"/>
    <property type="match status" value="1"/>
</dbReference>
<evidence type="ECO:0000256" key="3">
    <source>
        <dbReference type="ARBA" id="ARBA00022679"/>
    </source>
</evidence>
<dbReference type="GO" id="GO:0005829">
    <property type="term" value="C:cytosol"/>
    <property type="evidence" value="ECO:0007669"/>
    <property type="project" value="TreeGrafter"/>
</dbReference>
<keyword evidence="6 10" id="KW-0067">ATP-binding</keyword>
<dbReference type="PROSITE" id="PS00108">
    <property type="entry name" value="PROTEIN_KINASE_ST"/>
    <property type="match status" value="1"/>
</dbReference>
<evidence type="ECO:0000256" key="9">
    <source>
        <dbReference type="ARBA" id="ARBA00047454"/>
    </source>
</evidence>
<keyword evidence="4 10" id="KW-0547">Nucleotide-binding</keyword>
<dbReference type="EMBL" id="CAJNRF010010389">
    <property type="protein sequence ID" value="CAF2120115.1"/>
    <property type="molecule type" value="Genomic_DNA"/>
</dbReference>
<evidence type="ECO:0000256" key="8">
    <source>
        <dbReference type="ARBA" id="ARBA00047292"/>
    </source>
</evidence>
<dbReference type="Gene3D" id="3.30.200.20">
    <property type="entry name" value="Phosphorylase Kinase, domain 1"/>
    <property type="match status" value="1"/>
</dbReference>
<dbReference type="PANTHER" id="PTHR24353:SF153">
    <property type="entry name" value="CAMP-DEPENDENT PROTEIN KINASE CATALYTIC SUBUNIT 1"/>
    <property type="match status" value="1"/>
</dbReference>
<dbReference type="SMART" id="SM00133">
    <property type="entry name" value="S_TK_X"/>
    <property type="match status" value="1"/>
</dbReference>
<feature type="compositionally biased region" description="Basic and acidic residues" evidence="12">
    <location>
        <begin position="17"/>
        <end position="27"/>
    </location>
</feature>
<dbReference type="AlphaFoldDB" id="A0A816VED5"/>
<feature type="binding site" evidence="10">
    <location>
        <position position="213"/>
    </location>
    <ligand>
        <name>ATP</name>
        <dbReference type="ChEBI" id="CHEBI:30616"/>
    </ligand>
</feature>
<evidence type="ECO:0000256" key="4">
    <source>
        <dbReference type="ARBA" id="ARBA00022741"/>
    </source>
</evidence>
<dbReference type="InterPro" id="IPR017441">
    <property type="entry name" value="Protein_kinase_ATP_BS"/>
</dbReference>
<keyword evidence="5" id="KW-0418">Kinase</keyword>
<keyword evidence="2 11" id="KW-0723">Serine/threonine-protein kinase</keyword>
<reference evidence="17" key="1">
    <citation type="submission" date="2021-02" db="EMBL/GenBank/DDBJ databases">
        <authorList>
            <person name="Nowell W R."/>
        </authorList>
    </citation>
    <scope>NUCLEOTIDE SEQUENCE</scope>
</reference>
<dbReference type="EMBL" id="CAJNOW010013863">
    <property type="protein sequence ID" value="CAF1625597.1"/>
    <property type="molecule type" value="Genomic_DNA"/>
</dbReference>
<dbReference type="EMBL" id="CAJNRG010009192">
    <property type="protein sequence ID" value="CAF2110983.1"/>
    <property type="molecule type" value="Genomic_DNA"/>
</dbReference>
<dbReference type="GO" id="GO:0005634">
    <property type="term" value="C:nucleus"/>
    <property type="evidence" value="ECO:0007669"/>
    <property type="project" value="TreeGrafter"/>
</dbReference>
<comment type="caution">
    <text evidence="17">The sequence shown here is derived from an EMBL/GenBank/DDBJ whole genome shotgun (WGS) entry which is preliminary data.</text>
</comment>
<feature type="domain" description="AGC-kinase C-terminal" evidence="14">
    <location>
        <begin position="439"/>
        <end position="491"/>
    </location>
</feature>
<dbReference type="PROSITE" id="PS00107">
    <property type="entry name" value="PROTEIN_KINASE_ATP"/>
    <property type="match status" value="1"/>
</dbReference>
<evidence type="ECO:0000259" key="13">
    <source>
        <dbReference type="PROSITE" id="PS50011"/>
    </source>
</evidence>
<comment type="similarity">
    <text evidence="11">Belongs to the protein kinase superfamily.</text>
</comment>
<name>A0A816VED5_9BILA</name>
<dbReference type="InterPro" id="IPR044109">
    <property type="entry name" value="STKc_PKA"/>
</dbReference>
<accession>A0A816VED5</accession>
<comment type="catalytic activity">
    <reaction evidence="9">
        <text>L-seryl-[protein] + ATP = O-phospho-L-seryl-[protein] + ADP + H(+)</text>
        <dbReference type="Rhea" id="RHEA:17989"/>
        <dbReference type="Rhea" id="RHEA-COMP:9863"/>
        <dbReference type="Rhea" id="RHEA-COMP:11604"/>
        <dbReference type="ChEBI" id="CHEBI:15378"/>
        <dbReference type="ChEBI" id="CHEBI:29999"/>
        <dbReference type="ChEBI" id="CHEBI:30616"/>
        <dbReference type="ChEBI" id="CHEBI:83421"/>
        <dbReference type="ChEBI" id="CHEBI:456216"/>
        <dbReference type="EC" id="2.7.11.11"/>
    </reaction>
</comment>
<feature type="compositionally biased region" description="Basic and acidic residues" evidence="12">
    <location>
        <begin position="118"/>
        <end position="129"/>
    </location>
</feature>
<dbReference type="OrthoDB" id="63267at2759"/>
<keyword evidence="3" id="KW-0808">Transferase</keyword>
<dbReference type="Proteomes" id="UP000663887">
    <property type="component" value="Unassembled WGS sequence"/>
</dbReference>
<feature type="compositionally biased region" description="Basic residues" evidence="12">
    <location>
        <begin position="1"/>
        <end position="16"/>
    </location>
</feature>
<proteinExistence type="inferred from homology"/>
<dbReference type="FunFam" id="1.10.510.10:FF:000005">
    <property type="entry name" value="cAMP-dependent protein kinase catalytic subunit alpha"/>
    <property type="match status" value="1"/>
</dbReference>
<dbReference type="EC" id="2.7.11.11" evidence="1"/>
<dbReference type="InterPro" id="IPR000719">
    <property type="entry name" value="Prot_kinase_dom"/>
</dbReference>
<evidence type="ECO:0000259" key="14">
    <source>
        <dbReference type="PROSITE" id="PS51285"/>
    </source>
</evidence>
<feature type="compositionally biased region" description="Basic and acidic residues" evidence="12">
    <location>
        <begin position="88"/>
        <end position="106"/>
    </location>
</feature>
<dbReference type="GO" id="GO:0005524">
    <property type="term" value="F:ATP binding"/>
    <property type="evidence" value="ECO:0007669"/>
    <property type="project" value="UniProtKB-UniRule"/>
</dbReference>
<evidence type="ECO:0000313" key="16">
    <source>
        <dbReference type="EMBL" id="CAF2110983.1"/>
    </source>
</evidence>
<feature type="compositionally biased region" description="Low complexity" evidence="12">
    <location>
        <begin position="132"/>
        <end position="149"/>
    </location>
</feature>
<dbReference type="FunFam" id="3.30.200.20:FF:000005">
    <property type="entry name" value="cAMP-dependent protein kinase catalytic subunit"/>
    <property type="match status" value="1"/>
</dbReference>
<dbReference type="SUPFAM" id="SSF56112">
    <property type="entry name" value="Protein kinase-like (PK-like)"/>
    <property type="match status" value="1"/>
</dbReference>
<evidence type="ECO:0000256" key="5">
    <source>
        <dbReference type="ARBA" id="ARBA00022777"/>
    </source>
</evidence>
<dbReference type="Proteomes" id="UP000663856">
    <property type="component" value="Unassembled WGS sequence"/>
</dbReference>
<evidence type="ECO:0000313" key="15">
    <source>
        <dbReference type="EMBL" id="CAF1625597.1"/>
    </source>
</evidence>
<evidence type="ECO:0000256" key="10">
    <source>
        <dbReference type="PROSITE-ProRule" id="PRU10141"/>
    </source>
</evidence>
<dbReference type="SMART" id="SM00220">
    <property type="entry name" value="S_TKc"/>
    <property type="match status" value="1"/>
</dbReference>
<feature type="domain" description="Protein kinase" evidence="13">
    <location>
        <begin position="184"/>
        <end position="438"/>
    </location>
</feature>
<comment type="catalytic activity">
    <reaction evidence="8">
        <text>L-threonyl-[protein] + ATP = O-phospho-L-threonyl-[protein] + ADP + H(+)</text>
        <dbReference type="Rhea" id="RHEA:46608"/>
        <dbReference type="Rhea" id="RHEA-COMP:11060"/>
        <dbReference type="Rhea" id="RHEA-COMP:11605"/>
        <dbReference type="ChEBI" id="CHEBI:15378"/>
        <dbReference type="ChEBI" id="CHEBI:30013"/>
        <dbReference type="ChEBI" id="CHEBI:30616"/>
        <dbReference type="ChEBI" id="CHEBI:61977"/>
        <dbReference type="ChEBI" id="CHEBI:456216"/>
        <dbReference type="EC" id="2.7.11.11"/>
    </reaction>
</comment>
<dbReference type="InterPro" id="IPR000961">
    <property type="entry name" value="AGC-kinase_C"/>
</dbReference>
<dbReference type="Proteomes" id="UP000663834">
    <property type="component" value="Unassembled WGS sequence"/>
</dbReference>
<evidence type="ECO:0000313" key="17">
    <source>
        <dbReference type="EMBL" id="CAF2120115.1"/>
    </source>
</evidence>
<evidence type="ECO:0000256" key="12">
    <source>
        <dbReference type="SAM" id="MobiDB-lite"/>
    </source>
</evidence>
<keyword evidence="7" id="KW-0114">cAMP</keyword>
<dbReference type="GO" id="GO:0005952">
    <property type="term" value="C:cAMP-dependent protein kinase complex"/>
    <property type="evidence" value="ECO:0007669"/>
    <property type="project" value="TreeGrafter"/>
</dbReference>
<evidence type="ECO:0000256" key="2">
    <source>
        <dbReference type="ARBA" id="ARBA00022527"/>
    </source>
</evidence>